<dbReference type="InterPro" id="IPR044023">
    <property type="entry name" value="Ig_7"/>
</dbReference>
<dbReference type="GO" id="GO:0016020">
    <property type="term" value="C:membrane"/>
    <property type="evidence" value="ECO:0007669"/>
    <property type="project" value="InterPro"/>
</dbReference>
<dbReference type="InterPro" id="IPR003961">
    <property type="entry name" value="FN3_dom"/>
</dbReference>
<dbReference type="Pfam" id="PF18962">
    <property type="entry name" value="Por_Secre_tail"/>
    <property type="match status" value="1"/>
</dbReference>
<dbReference type="InterPro" id="IPR050991">
    <property type="entry name" value="ECM_Regulatory_Proteins"/>
</dbReference>
<dbReference type="SUPFAM" id="SSF49265">
    <property type="entry name" value="Fibronectin type III"/>
    <property type="match status" value="4"/>
</dbReference>
<gene>
    <name evidence="5" type="ORF">JKA74_15815</name>
</gene>
<dbReference type="Gene3D" id="2.60.40.10">
    <property type="entry name" value="Immunoglobulins"/>
    <property type="match status" value="10"/>
</dbReference>
<name>A0A934X129_9BACT</name>
<proteinExistence type="predicted"/>
<dbReference type="PROSITE" id="PS50268">
    <property type="entry name" value="CADHERIN_2"/>
    <property type="match status" value="1"/>
</dbReference>
<evidence type="ECO:0000313" key="5">
    <source>
        <dbReference type="EMBL" id="MBK6266512.1"/>
    </source>
</evidence>
<dbReference type="Gene3D" id="2.60.120.380">
    <property type="match status" value="1"/>
</dbReference>
<organism evidence="5 6">
    <name type="scientific">Marivirga aurantiaca</name>
    <dbReference type="NCBI Taxonomy" id="2802615"/>
    <lineage>
        <taxon>Bacteria</taxon>
        <taxon>Pseudomonadati</taxon>
        <taxon>Bacteroidota</taxon>
        <taxon>Cytophagia</taxon>
        <taxon>Cytophagales</taxon>
        <taxon>Marivirgaceae</taxon>
        <taxon>Marivirga</taxon>
    </lineage>
</organism>
<evidence type="ECO:0000259" key="2">
    <source>
        <dbReference type="PROSITE" id="PS50268"/>
    </source>
</evidence>
<dbReference type="InterPro" id="IPR015919">
    <property type="entry name" value="Cadherin-like_sf"/>
</dbReference>
<dbReference type="PANTHER" id="PTHR46708">
    <property type="entry name" value="TENASCIN"/>
    <property type="match status" value="1"/>
</dbReference>
<dbReference type="GO" id="GO:0005509">
    <property type="term" value="F:calcium ion binding"/>
    <property type="evidence" value="ECO:0007669"/>
    <property type="project" value="InterPro"/>
</dbReference>
<sequence length="3134" mass="341057">MMRYYIFFLIFSTLTYVGFAQEFVPYQHGDVLGWDTSPYLSYSYSYNNSNSNRIPFRIMYPPSYDQNGSEKYPLILFFHGAGESGTNNEIQLVHGGQKTRDNINNGNFPGIALYPQHNAGNTWGSWIDRVKLLVDKLIEDYNVDPNRIYIHGLSSGGIAVWNFADTYPELVTAMHPMSAVPGFSDEVPGTHFIPIWLAQGGKDNNPTAKNGNDTVDKLRDQFGASIRYSYYPNGGHAIWNQQYNKSDFFSWFLEKNKTDIIVKYGQSSFCEGDDIDIIAGVSPGFSAYQWVEGDTTSTSYIDAGTEPNTINITSPGTYYVRFQRGTTWSKWSKPLIVDRNLDGAPQPNTEIGNQSVNLPTLSGQQSVVISGPEDAAFYQWFRNSAEISGATSPSYSASGSGSYSVSVRPEQAPAYEPDGVTPTEFRPDPQPCFSELSEPVIVTTQNGLNVPAKPTNFSANVLSDNSIKINWDDNADNELAFELYRSTQSGTAYSLIERIPATSASNPIAYIDEPVSANTTYYYRMRAVNNDGGSAYTPEVSTSTAVDTEDPNAPILSLAGSSSNSISLSWTEPEDNVGVTEYDVYRNSNLIATVSETEYINSGLPSNQTFSYTIRAKDASGNISVPSNQITARTINTGLSYAYYHHSNFTSVNQIESSGTLIRTGNVNNFDISIRDQDDRFAFIFQGYVLIPADGNYTFYTSSDDGSRLFINNNEIVNNDGTHGCQERNGTVNLTEGFAQIRVLMFENAGGECLQVRWNGPGLSKQLIPDGVLFENEFVPSNIPAIPSDLEALAVSNTQVDLSWTDNSNNENNFEIYRSQNQSSGYEIVHLADENAGSWSDTGLEGNTTYYYKIKAINFNGGSDFAGPVSVTTVANPAPPQAPSDLSLSLGTGNNVQISWVDNSSSELGFEIYRSTSNQEASFTLIQTTSPDVETYTDTQTTGNSTYYYRIRAKGEGDFSAFTAITSISTPNNAPVIEPVIDRSVKYGTTLILDVTVDDPDGDPISFTFTDPLPEFFSFASNGYGQGQFTISPEIEDEGQYTIEFTVDDGSGLTDMENFTITVSDNDNPVIGGIANLTIMEGFSDTLNVSVSDETLGTLTLQASNFPPFVIFNDNGNGEGDFIINPDIGQAGVYNNIKLLADDGEGGFSEATFNIIVEEVNRNYSVLINFGGISASSPWNNINTGGTYNLTSNDGVSQDVVFHVPGQWFNGTATSGLESDLYIDEVTQSFKTKPGGNANVVLQNLNPGLSYDLTMFAGVATEDASLYAQTRFTINSTIKDLNPVNNTSETVTYSNIKPNSNGQIDIGITRNGNGTSYILNSMVVDVYFEDGLPPSAPSNLSLTAISNSEVEIGWQDNSNNEQRFEIYRSEVAETGPFDLAGTALLNQTSFTDQNLQGSTLYYYKVRAVNSTGNSETQVGLVNTLNSAPELAAIDNVVMNAGETLSIAVSATDEEGNPITLTGIKLPDFAQLIDNGDGTGEILLEPLSNNVGFYGTNTIEAKDNFGSGNTAQFNLHITDPVYENNVFINLGAATITSTPWTNINSNPANPGTFTNFNDAQGNPTNIGLSVDSGWTAQANDGLSSGDNSLVLEDFVLQSYWYSQNPNAFLTLTGLEAGKYYNIDLLASINQWLDSEATYTVEGVSEIFSATFNEDNLLTFSGVQANASGEISISLNAMTNTVSMYLNAIIIKPIDEQLLEGPIAPTKFNASGISNSAIRLSWQDNAYSETGFEIYTTDEIGKAFTLLTTVGPDVETYTHTGLQPNQAVIYKVRAIGSEANSAYTQEVTAITIDKRILVNINVNDPTYLQAPAPWNNTNTYPATGEEFTGLIDENSNPADISIVIEDIGDGYPNNTGNVTGDNSGIYPDEVLQGYYYFNPNAQPGKFRINNLDPDWEYDLTFFGSENGAFTTTETPGISDFTVGNNTETLYTYKNTDKTVSINNIAPDEQNSILFEVDASNENNAQFGFFNAMVISVHRPVDVALDVIAPTTPQNLFAQNITDSSLTLLWEASTDNIAVKEYEIFQNGEIIDTTISTSLDVTGLSPDFNYVFTVRAVDRNNNKSTFSDDLPVKTAPPSEDIIPYYSLASGDLVDITSWNSSVDGTGNSPSNFDADYQLFVLNRDATLSQAWTISGTGSKLVVDDNNELSLDAIYTGVIDAGQNVVVNVNVSEPPVLGDLDPTSHIIFNADNNIIPAARYGDLTMEKLNSSKEFRFGNITVEGDLNVANGVSMKGKDPNGSAIIAKGNVSFYGIGTNVPEAEMLSMVFAAEGEQTISNMGGNVNLFSMHVKQGAQLLFDEQSVELNISVGNNTGGGLKIDDGATLDIGQHSLVVNGRGTINSENQTGKIISSKGKIEINSTSHLDSYLYFEKGKDTLSRLHANLANSGNILVLDTVYISELLEITDGTVTSDNTIVLASTIDGTAFIPEIKNRGKIEGAIIAQRYMAPPTNRIYRYMGSMISNATVADWQEEIEITGNFSGASTGPGLGSDPSVFYYDEPSPAKWIAYPTTNNQEIMEVGRGYAVYVRDLNSPITLQLTGEPIQGDFAFNLTDGTGDPEANDGEGDGWNLLANPYQSPIQWGEEGWQRSNVGNTVSIWDADYPGGGKFLYYDGVVNDPEFAGEIASGQGFWVQANSSSPALTISESAKINQLSTEFYRLREQNPVMMVVKLSRNGWEDKAFIRYSENGSKTYDPAIHGRKRPNEVFNLSSATEDGISLAINHLPQEFCKDSIALITEDLTEGTYSLSFDQLESFREGETFTLLDDYLNTATEIFPETTYTFEVTGGSGTFASNRFSLIIEKPEIDKSLIVINSASVLCETEDFPSVSIQGTQTGAGYKVLVNGTDHGIEGVGNGGDLTLQLNEGSLEYGQNTISLQAAFGNCTPVNLNDSLSIDFIKLPEAEAVEPLSVCNGASAVITVNSTGEDHSFRWYEEESGGEPFYESEEPIFETAVLEDSTTYYYTIVNANGCESAERVPVVIAVENMDQPEITQEGDVLVSSYATGNQWYKDDEIIEGATDDTLSLHEMGGYSVKVAQGPCEEFSDVFQYTVNATGPEQEELDVILVPNPASNIVNLKFNKALTEKVEFNIIDLTGRPVYKGYIEMGTSDRSIEIGQLSSGTYMIQLIYKEQALMNRLVVK</sequence>
<dbReference type="InterPro" id="IPR011658">
    <property type="entry name" value="PA14_dom"/>
</dbReference>
<dbReference type="Pfam" id="PF07691">
    <property type="entry name" value="PA14"/>
    <property type="match status" value="1"/>
</dbReference>
<dbReference type="Proteomes" id="UP000611723">
    <property type="component" value="Unassembled WGS sequence"/>
</dbReference>
<evidence type="ECO:0000313" key="6">
    <source>
        <dbReference type="Proteomes" id="UP000611723"/>
    </source>
</evidence>
<dbReference type="CDD" id="cd00063">
    <property type="entry name" value="FN3"/>
    <property type="match status" value="6"/>
</dbReference>
<dbReference type="SMART" id="SM00758">
    <property type="entry name" value="PA14"/>
    <property type="match status" value="1"/>
</dbReference>
<dbReference type="SUPFAM" id="SSF53474">
    <property type="entry name" value="alpha/beta-Hydrolases"/>
    <property type="match status" value="1"/>
</dbReference>
<dbReference type="Pfam" id="PF00041">
    <property type="entry name" value="fn3"/>
    <property type="match status" value="2"/>
</dbReference>
<dbReference type="EMBL" id="JAEQBW010000008">
    <property type="protein sequence ID" value="MBK6266512.1"/>
    <property type="molecule type" value="Genomic_DNA"/>
</dbReference>
<dbReference type="PROSITE" id="PS51820">
    <property type="entry name" value="PA14"/>
    <property type="match status" value="1"/>
</dbReference>
<dbReference type="Pfam" id="PF17963">
    <property type="entry name" value="Big_9"/>
    <property type="match status" value="1"/>
</dbReference>
<dbReference type="PANTHER" id="PTHR46708:SF2">
    <property type="entry name" value="FIBRONECTIN TYPE-III DOMAIN-CONTAINING PROTEIN"/>
    <property type="match status" value="1"/>
</dbReference>
<protein>
    <submittedName>
        <fullName evidence="5">Fibronectin type III domain-containing protein</fullName>
    </submittedName>
</protein>
<evidence type="ECO:0000259" key="4">
    <source>
        <dbReference type="PROSITE" id="PS51820"/>
    </source>
</evidence>
<dbReference type="Pfam" id="PF19081">
    <property type="entry name" value="Ig_7"/>
    <property type="match status" value="1"/>
</dbReference>
<dbReference type="SUPFAM" id="SSF56988">
    <property type="entry name" value="Anthrax protective antigen"/>
    <property type="match status" value="1"/>
</dbReference>
<dbReference type="PROSITE" id="PS50853">
    <property type="entry name" value="FN3"/>
    <property type="match status" value="7"/>
</dbReference>
<feature type="domain" description="Fibronectin type-III" evidence="3">
    <location>
        <begin position="551"/>
        <end position="637"/>
    </location>
</feature>
<feature type="domain" description="PA14" evidence="4">
    <location>
        <begin position="634"/>
        <end position="772"/>
    </location>
</feature>
<comment type="caution">
    <text evidence="5">The sequence shown here is derived from an EMBL/GenBank/DDBJ whole genome shotgun (WGS) entry which is preliminary data.</text>
</comment>
<feature type="domain" description="Fibronectin type-III" evidence="3">
    <location>
        <begin position="453"/>
        <end position="547"/>
    </location>
</feature>
<dbReference type="SMART" id="SM00060">
    <property type="entry name" value="FN3"/>
    <property type="match status" value="7"/>
</dbReference>
<dbReference type="NCBIfam" id="TIGR04183">
    <property type="entry name" value="Por_Secre_tail"/>
    <property type="match status" value="1"/>
</dbReference>
<dbReference type="InterPro" id="IPR037524">
    <property type="entry name" value="PA14/GLEYA"/>
</dbReference>
<reference evidence="5" key="1">
    <citation type="submission" date="2021-01" db="EMBL/GenBank/DDBJ databases">
        <title>Marivirga aurantiaca sp. nov., isolated from intertidal surface sediments.</title>
        <authorList>
            <person name="Zhang M."/>
        </authorList>
    </citation>
    <scope>NUCLEOTIDE SEQUENCE</scope>
    <source>
        <strain evidence="5">S37H4</strain>
    </source>
</reference>
<evidence type="ECO:0000259" key="3">
    <source>
        <dbReference type="PROSITE" id="PS50853"/>
    </source>
</evidence>
<dbReference type="InterPro" id="IPR029058">
    <property type="entry name" value="AB_hydrolase_fold"/>
</dbReference>
<evidence type="ECO:0000256" key="1">
    <source>
        <dbReference type="ARBA" id="ARBA00022737"/>
    </source>
</evidence>
<keyword evidence="6" id="KW-1185">Reference proteome</keyword>
<dbReference type="InterPro" id="IPR002126">
    <property type="entry name" value="Cadherin-like_dom"/>
</dbReference>
<feature type="domain" description="Fibronectin type-III" evidence="3">
    <location>
        <begin position="1989"/>
        <end position="2074"/>
    </location>
</feature>
<accession>A0A934X129</accession>
<dbReference type="InterPro" id="IPR013783">
    <property type="entry name" value="Ig-like_fold"/>
</dbReference>
<feature type="domain" description="Fibronectin type-III" evidence="3">
    <location>
        <begin position="786"/>
        <end position="876"/>
    </location>
</feature>
<dbReference type="RefSeq" id="WP_201432193.1">
    <property type="nucleotide sequence ID" value="NZ_JAEQBW010000008.1"/>
</dbReference>
<dbReference type="InterPro" id="IPR026444">
    <property type="entry name" value="Secre_tail"/>
</dbReference>
<feature type="domain" description="Fibronectin type-III" evidence="3">
    <location>
        <begin position="1336"/>
        <end position="1429"/>
    </location>
</feature>
<dbReference type="Gene3D" id="3.40.50.1820">
    <property type="entry name" value="alpha/beta hydrolase"/>
    <property type="match status" value="1"/>
</dbReference>
<dbReference type="GO" id="GO:0007156">
    <property type="term" value="P:homophilic cell adhesion via plasma membrane adhesion molecules"/>
    <property type="evidence" value="ECO:0007669"/>
    <property type="project" value="InterPro"/>
</dbReference>
<feature type="domain" description="Fibronectin type-III" evidence="3">
    <location>
        <begin position="1702"/>
        <end position="1792"/>
    </location>
</feature>
<dbReference type="SUPFAM" id="SSF49313">
    <property type="entry name" value="Cadherin-like"/>
    <property type="match status" value="1"/>
</dbReference>
<feature type="domain" description="Cadherin" evidence="2">
    <location>
        <begin position="973"/>
        <end position="1071"/>
    </location>
</feature>
<dbReference type="InterPro" id="IPR036116">
    <property type="entry name" value="FN3_sf"/>
</dbReference>
<keyword evidence="1" id="KW-0677">Repeat</keyword>
<feature type="domain" description="Fibronectin type-III" evidence="3">
    <location>
        <begin position="882"/>
        <end position="973"/>
    </location>
</feature>